<keyword evidence="2 4" id="KW-0472">Membrane</keyword>
<accession>A0A344TML1</accession>
<evidence type="ECO:0000256" key="3">
    <source>
        <dbReference type="ARBA" id="ARBA00023237"/>
    </source>
</evidence>
<evidence type="ECO:0000256" key="2">
    <source>
        <dbReference type="ARBA" id="ARBA00023136"/>
    </source>
</evidence>
<dbReference type="PROSITE" id="PS51123">
    <property type="entry name" value="OMPA_2"/>
    <property type="match status" value="1"/>
</dbReference>
<dbReference type="PANTHER" id="PTHR30329:SF21">
    <property type="entry name" value="LIPOPROTEIN YIAD-RELATED"/>
    <property type="match status" value="1"/>
</dbReference>
<keyword evidence="8" id="KW-1185">Reference proteome</keyword>
<name>A0A344TML1_9BACT</name>
<keyword evidence="3" id="KW-0998">Cell outer membrane</keyword>
<dbReference type="InterPro" id="IPR050330">
    <property type="entry name" value="Bact_OuterMem_StrucFunc"/>
</dbReference>
<protein>
    <submittedName>
        <fullName evidence="7">OmpA family protein</fullName>
    </submittedName>
</protein>
<dbReference type="Gene3D" id="2.60.40.1120">
    <property type="entry name" value="Carboxypeptidase-like, regulatory domain"/>
    <property type="match status" value="1"/>
</dbReference>
<evidence type="ECO:0000313" key="8">
    <source>
        <dbReference type="Proteomes" id="UP000251993"/>
    </source>
</evidence>
<dbReference type="PRINTS" id="PR01021">
    <property type="entry name" value="OMPADOMAIN"/>
</dbReference>
<dbReference type="Gene3D" id="3.30.1330.60">
    <property type="entry name" value="OmpA-like domain"/>
    <property type="match status" value="1"/>
</dbReference>
<evidence type="ECO:0000256" key="5">
    <source>
        <dbReference type="SAM" id="MobiDB-lite"/>
    </source>
</evidence>
<dbReference type="GO" id="GO:0009279">
    <property type="term" value="C:cell outer membrane"/>
    <property type="evidence" value="ECO:0007669"/>
    <property type="project" value="UniProtKB-SubCell"/>
</dbReference>
<dbReference type="SUPFAM" id="SSF103088">
    <property type="entry name" value="OmpA-like"/>
    <property type="match status" value="1"/>
</dbReference>
<evidence type="ECO:0000259" key="6">
    <source>
        <dbReference type="PROSITE" id="PS51123"/>
    </source>
</evidence>
<evidence type="ECO:0000256" key="1">
    <source>
        <dbReference type="ARBA" id="ARBA00004442"/>
    </source>
</evidence>
<feature type="region of interest" description="Disordered" evidence="5">
    <location>
        <begin position="176"/>
        <end position="213"/>
    </location>
</feature>
<evidence type="ECO:0000313" key="7">
    <source>
        <dbReference type="EMBL" id="AXE19882.1"/>
    </source>
</evidence>
<gene>
    <name evidence="7" type="ORF">DR864_20090</name>
</gene>
<dbReference type="OrthoDB" id="1490539at2"/>
<reference evidence="7 8" key="1">
    <citation type="submission" date="2018-07" db="EMBL/GenBank/DDBJ databases">
        <title>Genome sequencing of Runella.</title>
        <authorList>
            <person name="Baek M.-G."/>
            <person name="Yi H."/>
        </authorList>
    </citation>
    <scope>NUCLEOTIDE SEQUENCE [LARGE SCALE GENOMIC DNA]</scope>
    <source>
        <strain evidence="7 8">HYN0085</strain>
    </source>
</reference>
<comment type="subcellular location">
    <subcellularLocation>
        <location evidence="1">Cell outer membrane</location>
    </subcellularLocation>
</comment>
<dbReference type="EMBL" id="CP030850">
    <property type="protein sequence ID" value="AXE19882.1"/>
    <property type="molecule type" value="Genomic_DNA"/>
</dbReference>
<dbReference type="Proteomes" id="UP000251993">
    <property type="component" value="Chromosome"/>
</dbReference>
<dbReference type="InterPro" id="IPR006665">
    <property type="entry name" value="OmpA-like"/>
</dbReference>
<dbReference type="AlphaFoldDB" id="A0A344TML1"/>
<feature type="compositionally biased region" description="Basic and acidic residues" evidence="5">
    <location>
        <begin position="189"/>
        <end position="213"/>
    </location>
</feature>
<dbReference type="Pfam" id="PF00691">
    <property type="entry name" value="OmpA"/>
    <property type="match status" value="1"/>
</dbReference>
<feature type="domain" description="OmpA-like" evidence="6">
    <location>
        <begin position="309"/>
        <end position="425"/>
    </location>
</feature>
<dbReference type="InterPro" id="IPR036737">
    <property type="entry name" value="OmpA-like_sf"/>
</dbReference>
<dbReference type="CDD" id="cd07185">
    <property type="entry name" value="OmpA_C-like"/>
    <property type="match status" value="1"/>
</dbReference>
<dbReference type="PANTHER" id="PTHR30329">
    <property type="entry name" value="STATOR ELEMENT OF FLAGELLAR MOTOR COMPLEX"/>
    <property type="match status" value="1"/>
</dbReference>
<evidence type="ECO:0000256" key="4">
    <source>
        <dbReference type="PROSITE-ProRule" id="PRU00473"/>
    </source>
</evidence>
<dbReference type="InterPro" id="IPR006664">
    <property type="entry name" value="OMP_bac"/>
</dbReference>
<organism evidence="7 8">
    <name type="scientific">Runella rosea</name>
    <dbReference type="NCBI Taxonomy" id="2259595"/>
    <lineage>
        <taxon>Bacteria</taxon>
        <taxon>Pseudomonadati</taxon>
        <taxon>Bacteroidota</taxon>
        <taxon>Cytophagia</taxon>
        <taxon>Cytophagales</taxon>
        <taxon>Spirosomataceae</taxon>
        <taxon>Runella</taxon>
    </lineage>
</organism>
<dbReference type="KEGG" id="run:DR864_20090"/>
<sequence>MALFRARLSIRLSHLTMKRLYYFLGILLLLSGGAFAQKITTLSPYVEQQSQPYVNITKVELTKDFTILYFTLDYSSNPRSLDDIILGRRSSNEEIEIDPNCRLYEPGNAGRKFRFVKAEGIPVAPQKREIRPGDMVKFVVYFERLEPGIEVFDMFEGRDQGTKRYWNYFSVHVRNPKRPLPKKQPTPEPKNEEPPVITEKPKDVPPSVEPKKEVAPAPQLVTLRGTVVDAKTKKPISARINYLVPIDGNGLDSMQLSASSGRFRLNLDAGNKYAYVATAKGYFPSSGAFDLTQAKGGQEIDNEIVLNPVAVGEAITLNNIYFDISKFDLLSSSFAEMDRLTQLMRENPTMEIRVEGHTDNLGDFDKNMELSQNRANAVKQYLVSKGIDARRIEAKGFGPTRPVTKGTSETERRRNRRVELVVVKM</sequence>
<proteinExistence type="predicted"/>